<evidence type="ECO:0000313" key="1">
    <source>
        <dbReference type="EMBL" id="EKC81374.1"/>
    </source>
</evidence>
<sequence length="60" mass="7147">KAWFNGREKGEKAIEITRQLALKFIEGQIGLNEWLSRYYPKQMSVYYKAIEHARQQILGF</sequence>
<organism evidence="1">
    <name type="scientific">human gut metagenome</name>
    <dbReference type="NCBI Taxonomy" id="408170"/>
    <lineage>
        <taxon>unclassified sequences</taxon>
        <taxon>metagenomes</taxon>
        <taxon>organismal metagenomes</taxon>
    </lineage>
</organism>
<feature type="non-terminal residue" evidence="1">
    <location>
        <position position="1"/>
    </location>
</feature>
<reference evidence="1" key="1">
    <citation type="journal article" date="2013" name="Environ. Microbiol.">
        <title>Microbiota from the distal guts of lean and obese adolescents exhibit partial functional redundancy besides clear differences in community structure.</title>
        <authorList>
            <person name="Ferrer M."/>
            <person name="Ruiz A."/>
            <person name="Lanza F."/>
            <person name="Haange S.B."/>
            <person name="Oberbach A."/>
            <person name="Till H."/>
            <person name="Bargiela R."/>
            <person name="Campoy C."/>
            <person name="Segura M.T."/>
            <person name="Richter M."/>
            <person name="von Bergen M."/>
            <person name="Seifert J."/>
            <person name="Suarez A."/>
        </authorList>
    </citation>
    <scope>NUCLEOTIDE SEQUENCE</scope>
</reference>
<proteinExistence type="predicted"/>
<dbReference type="EMBL" id="AJWY01000291">
    <property type="protein sequence ID" value="EKC81374.1"/>
    <property type="molecule type" value="Genomic_DNA"/>
</dbReference>
<protein>
    <submittedName>
        <fullName evidence="1">Uncharacterized protein</fullName>
    </submittedName>
</protein>
<dbReference type="AlphaFoldDB" id="K1UM53"/>
<gene>
    <name evidence="1" type="ORF">LEA_00407</name>
</gene>
<name>K1UM53_9ZZZZ</name>
<comment type="caution">
    <text evidence="1">The sequence shown here is derived from an EMBL/GenBank/DDBJ whole genome shotgun (WGS) entry which is preliminary data.</text>
</comment>
<accession>K1UM53</accession>